<evidence type="ECO:0000256" key="4">
    <source>
        <dbReference type="ARBA" id="ARBA00022741"/>
    </source>
</evidence>
<dbReference type="InterPro" id="IPR004365">
    <property type="entry name" value="NA-bd_OB_tRNA"/>
</dbReference>
<name>R7Q8L0_CHOCR</name>
<dbReference type="EMBL" id="HG001656">
    <property type="protein sequence ID" value="CDF33726.1"/>
    <property type="molecule type" value="Genomic_DNA"/>
</dbReference>
<dbReference type="PRINTS" id="PR01042">
    <property type="entry name" value="TRNASYNTHASP"/>
</dbReference>
<dbReference type="InterPro" id="IPR012340">
    <property type="entry name" value="NA-bd_OB-fold"/>
</dbReference>
<dbReference type="OMA" id="PRFPGQC"/>
<protein>
    <recommendedName>
        <fullName evidence="2">asparagine--tRNA ligase</fullName>
        <ecNumber evidence="2">6.1.1.22</ecNumber>
    </recommendedName>
</protein>
<evidence type="ECO:0000256" key="3">
    <source>
        <dbReference type="ARBA" id="ARBA00022598"/>
    </source>
</evidence>
<dbReference type="InterPro" id="IPR002312">
    <property type="entry name" value="Asp/Asn-tRNA-synth_IIb"/>
</dbReference>
<dbReference type="PhylomeDB" id="R7Q8L0"/>
<dbReference type="PROSITE" id="PS50862">
    <property type="entry name" value="AA_TRNA_LIGASE_II"/>
    <property type="match status" value="1"/>
</dbReference>
<dbReference type="AlphaFoldDB" id="R7Q8L0"/>
<dbReference type="GO" id="GO:0005524">
    <property type="term" value="F:ATP binding"/>
    <property type="evidence" value="ECO:0007669"/>
    <property type="project" value="UniProtKB-KW"/>
</dbReference>
<dbReference type="Pfam" id="PF00152">
    <property type="entry name" value="tRNA-synt_2"/>
    <property type="match status" value="1"/>
</dbReference>
<dbReference type="GO" id="GO:0006421">
    <property type="term" value="P:asparaginyl-tRNA aminoacylation"/>
    <property type="evidence" value="ECO:0007669"/>
    <property type="project" value="InterPro"/>
</dbReference>
<dbReference type="Proteomes" id="UP000012073">
    <property type="component" value="Unassembled WGS sequence"/>
</dbReference>
<keyword evidence="6" id="KW-0648">Protein biosynthesis</keyword>
<evidence type="ECO:0000256" key="2">
    <source>
        <dbReference type="ARBA" id="ARBA00012816"/>
    </source>
</evidence>
<comment type="similarity">
    <text evidence="1">Belongs to the class-II aminoacyl-tRNA synthetase family.</text>
</comment>
<dbReference type="STRING" id="2769.R7Q8L0"/>
<evidence type="ECO:0000256" key="1">
    <source>
        <dbReference type="ARBA" id="ARBA00008226"/>
    </source>
</evidence>
<proteinExistence type="inferred from homology"/>
<dbReference type="SUPFAM" id="SSF50249">
    <property type="entry name" value="Nucleic acid-binding proteins"/>
    <property type="match status" value="1"/>
</dbReference>
<dbReference type="SUPFAM" id="SSF55681">
    <property type="entry name" value="Class II aaRS and biotin synthetases"/>
    <property type="match status" value="1"/>
</dbReference>
<dbReference type="EC" id="6.1.1.22" evidence="2"/>
<dbReference type="InterPro" id="IPR004364">
    <property type="entry name" value="Aa-tRNA-synt_II"/>
</dbReference>
<dbReference type="FunFam" id="3.30.930.10:FF:000016">
    <property type="entry name" value="Asparagine--tRNA ligase"/>
    <property type="match status" value="1"/>
</dbReference>
<dbReference type="NCBIfam" id="NF003037">
    <property type="entry name" value="PRK03932.1"/>
    <property type="match status" value="1"/>
</dbReference>
<dbReference type="NCBIfam" id="TIGR00457">
    <property type="entry name" value="asnS"/>
    <property type="match status" value="1"/>
</dbReference>
<dbReference type="CDD" id="cd00776">
    <property type="entry name" value="AsxRS_core"/>
    <property type="match status" value="1"/>
</dbReference>
<dbReference type="PANTHER" id="PTHR22594">
    <property type="entry name" value="ASPARTYL/LYSYL-TRNA SYNTHETASE"/>
    <property type="match status" value="1"/>
</dbReference>
<dbReference type="OrthoDB" id="1931232at2759"/>
<dbReference type="Gramene" id="CDF33726">
    <property type="protein sequence ID" value="CDF33726"/>
    <property type="gene ID" value="CHC_T00008942001"/>
</dbReference>
<evidence type="ECO:0000256" key="6">
    <source>
        <dbReference type="ARBA" id="ARBA00022917"/>
    </source>
</evidence>
<evidence type="ECO:0000313" key="9">
    <source>
        <dbReference type="EMBL" id="CDF33726.1"/>
    </source>
</evidence>
<dbReference type="CDD" id="cd04318">
    <property type="entry name" value="EcAsnRS_like_N"/>
    <property type="match status" value="1"/>
</dbReference>
<dbReference type="GeneID" id="17321262"/>
<keyword evidence="7" id="KW-0030">Aminoacyl-tRNA synthetase</keyword>
<organism evidence="9 10">
    <name type="scientific">Chondrus crispus</name>
    <name type="common">Carrageen Irish moss</name>
    <name type="synonym">Polymorpha crispa</name>
    <dbReference type="NCBI Taxonomy" id="2769"/>
    <lineage>
        <taxon>Eukaryota</taxon>
        <taxon>Rhodophyta</taxon>
        <taxon>Florideophyceae</taxon>
        <taxon>Rhodymeniophycidae</taxon>
        <taxon>Gigartinales</taxon>
        <taxon>Gigartinaceae</taxon>
        <taxon>Chondrus</taxon>
    </lineage>
</organism>
<feature type="domain" description="Aminoacyl-transfer RNA synthetases class-II family profile" evidence="8">
    <location>
        <begin position="191"/>
        <end position="534"/>
    </location>
</feature>
<dbReference type="HAMAP" id="MF_00534">
    <property type="entry name" value="Asn_tRNA_synth"/>
    <property type="match status" value="1"/>
</dbReference>
<keyword evidence="10" id="KW-1185">Reference proteome</keyword>
<sequence length="544" mass="60665">MKFCFIPLSTLPQFLSRSPLPFSRPPFYSRTLACASVQPLSSSAATSVPANPPSNQRWRVRTVQEAPDEDIVGRTLVVKGWVRTVRDQKKFAFLNLNDGSSLAGLQVVVDGGTPAYEVIQKLTTGCSIAATGEIVRSLGKGQALEMKAQHLELIGTSDSAYPLQKKRHTLEFLRGIAHLRPRTNSIGAMARVRSALAFATHQFFTEQGFLYLNSPIITASDCEGAGEMFRVTTAIPMDPKASGIPVLSQADEQASGDAVKSGDVDFSKDFFGKPAFLTVSGQLSAETYASALSDVYTFGPTFRAENSNTSRHLAEFWMIEPEMAFASLADDMSNAEAYIKYVTTRVLTQCTKDLEFFDKYVEPGLLEKLRVVMNESFARVTYTEAVELLEKANKRNKKGKRRFEFDISWGCDFQSEHERYLAEEHFKRPVFVYNYPSGIKAFYMRENDGDGGQTVEAMDLLVPGIGELIGGSAREDRLNVLERKMRASGLEKEAYWWYLDLRRYGSVPHAGYGLGFERLIQFVTGLDNIRDVIPFPRYPGSAEF</sequence>
<keyword evidence="3 9" id="KW-0436">Ligase</keyword>
<reference evidence="10" key="1">
    <citation type="journal article" date="2013" name="Proc. Natl. Acad. Sci. U.S.A.">
        <title>Genome structure and metabolic features in the red seaweed Chondrus crispus shed light on evolution of the Archaeplastida.</title>
        <authorList>
            <person name="Collen J."/>
            <person name="Porcel B."/>
            <person name="Carre W."/>
            <person name="Ball S.G."/>
            <person name="Chaparro C."/>
            <person name="Tonon T."/>
            <person name="Barbeyron T."/>
            <person name="Michel G."/>
            <person name="Noel B."/>
            <person name="Valentin K."/>
            <person name="Elias M."/>
            <person name="Artiguenave F."/>
            <person name="Arun A."/>
            <person name="Aury J.M."/>
            <person name="Barbosa-Neto J.F."/>
            <person name="Bothwell J.H."/>
            <person name="Bouget F.Y."/>
            <person name="Brillet L."/>
            <person name="Cabello-Hurtado F."/>
            <person name="Capella-Gutierrez S."/>
            <person name="Charrier B."/>
            <person name="Cladiere L."/>
            <person name="Cock J.M."/>
            <person name="Coelho S.M."/>
            <person name="Colleoni C."/>
            <person name="Czjzek M."/>
            <person name="Da Silva C."/>
            <person name="Delage L."/>
            <person name="Denoeud F."/>
            <person name="Deschamps P."/>
            <person name="Dittami S.M."/>
            <person name="Gabaldon T."/>
            <person name="Gachon C.M."/>
            <person name="Groisillier A."/>
            <person name="Herve C."/>
            <person name="Jabbari K."/>
            <person name="Katinka M."/>
            <person name="Kloareg B."/>
            <person name="Kowalczyk N."/>
            <person name="Labadie K."/>
            <person name="Leblanc C."/>
            <person name="Lopez P.J."/>
            <person name="McLachlan D.H."/>
            <person name="Meslet-Cladiere L."/>
            <person name="Moustafa A."/>
            <person name="Nehr Z."/>
            <person name="Nyvall Collen P."/>
            <person name="Panaud O."/>
            <person name="Partensky F."/>
            <person name="Poulain J."/>
            <person name="Rensing S.A."/>
            <person name="Rousvoal S."/>
            <person name="Samson G."/>
            <person name="Symeonidi A."/>
            <person name="Weissenbach J."/>
            <person name="Zambounis A."/>
            <person name="Wincker P."/>
            <person name="Boyen C."/>
        </authorList>
    </citation>
    <scope>NUCLEOTIDE SEQUENCE [LARGE SCALE GENOMIC DNA]</scope>
    <source>
        <strain evidence="10">cv. Stackhouse</strain>
    </source>
</reference>
<dbReference type="GO" id="GO:0005739">
    <property type="term" value="C:mitochondrion"/>
    <property type="evidence" value="ECO:0007669"/>
    <property type="project" value="TreeGrafter"/>
</dbReference>
<dbReference type="GO" id="GO:0003676">
    <property type="term" value="F:nucleic acid binding"/>
    <property type="evidence" value="ECO:0007669"/>
    <property type="project" value="InterPro"/>
</dbReference>
<evidence type="ECO:0000256" key="5">
    <source>
        <dbReference type="ARBA" id="ARBA00022840"/>
    </source>
</evidence>
<dbReference type="InterPro" id="IPR045864">
    <property type="entry name" value="aa-tRNA-synth_II/BPL/LPL"/>
</dbReference>
<evidence type="ECO:0000259" key="8">
    <source>
        <dbReference type="PROSITE" id="PS50862"/>
    </source>
</evidence>
<keyword evidence="5" id="KW-0067">ATP-binding</keyword>
<dbReference type="GO" id="GO:0004816">
    <property type="term" value="F:asparagine-tRNA ligase activity"/>
    <property type="evidence" value="ECO:0007669"/>
    <property type="project" value="UniProtKB-EC"/>
</dbReference>
<dbReference type="PANTHER" id="PTHR22594:SF34">
    <property type="entry name" value="ASPARAGINE--TRNA LIGASE, MITOCHONDRIAL-RELATED"/>
    <property type="match status" value="1"/>
</dbReference>
<dbReference type="Pfam" id="PF01336">
    <property type="entry name" value="tRNA_anti-codon"/>
    <property type="match status" value="1"/>
</dbReference>
<dbReference type="Gene3D" id="3.30.930.10">
    <property type="entry name" value="Bira Bifunctional Protein, Domain 2"/>
    <property type="match status" value="1"/>
</dbReference>
<keyword evidence="4" id="KW-0547">Nucleotide-binding</keyword>
<dbReference type="Gene3D" id="2.40.50.140">
    <property type="entry name" value="Nucleic acid-binding proteins"/>
    <property type="match status" value="1"/>
</dbReference>
<dbReference type="KEGG" id="ccp:CHC_T00008942001"/>
<evidence type="ECO:0000256" key="7">
    <source>
        <dbReference type="ARBA" id="ARBA00023146"/>
    </source>
</evidence>
<dbReference type="InterPro" id="IPR004522">
    <property type="entry name" value="Asn-tRNA-ligase"/>
</dbReference>
<accession>R7Q8L0</accession>
<dbReference type="InterPro" id="IPR006195">
    <property type="entry name" value="aa-tRNA-synth_II"/>
</dbReference>
<dbReference type="RefSeq" id="XP_005713545.1">
    <property type="nucleotide sequence ID" value="XM_005713488.1"/>
</dbReference>
<evidence type="ECO:0000313" key="10">
    <source>
        <dbReference type="Proteomes" id="UP000012073"/>
    </source>
</evidence>
<gene>
    <name evidence="9" type="ORF">CHC_T00008942001</name>
</gene>